<evidence type="ECO:0000256" key="2">
    <source>
        <dbReference type="ARBA" id="ARBA00022946"/>
    </source>
</evidence>
<dbReference type="GO" id="GO:0006355">
    <property type="term" value="P:regulation of DNA-templated transcription"/>
    <property type="evidence" value="ECO:0007669"/>
    <property type="project" value="InterPro"/>
</dbReference>
<organism evidence="4 5">
    <name type="scientific">Phytophthora citrophthora</name>
    <dbReference type="NCBI Taxonomy" id="4793"/>
    <lineage>
        <taxon>Eukaryota</taxon>
        <taxon>Sar</taxon>
        <taxon>Stramenopiles</taxon>
        <taxon>Oomycota</taxon>
        <taxon>Peronosporomycetes</taxon>
        <taxon>Peronosporales</taxon>
        <taxon>Peronosporaceae</taxon>
        <taxon>Phytophthora</taxon>
    </lineage>
</organism>
<evidence type="ECO:0000256" key="1">
    <source>
        <dbReference type="ARBA" id="ARBA00006061"/>
    </source>
</evidence>
<feature type="region of interest" description="Disordered" evidence="3">
    <location>
        <begin position="250"/>
        <end position="283"/>
    </location>
</feature>
<dbReference type="AlphaFoldDB" id="A0AAD9LAM5"/>
<keyword evidence="4" id="KW-0238">DNA-binding</keyword>
<dbReference type="EMBL" id="JASMQC010000048">
    <property type="protein sequence ID" value="KAK1929480.1"/>
    <property type="molecule type" value="Genomic_DNA"/>
</dbReference>
<proteinExistence type="inferred from homology"/>
<feature type="region of interest" description="Disordered" evidence="3">
    <location>
        <begin position="169"/>
        <end position="190"/>
    </location>
</feature>
<dbReference type="GO" id="GO:0006952">
    <property type="term" value="P:defense response"/>
    <property type="evidence" value="ECO:0007669"/>
    <property type="project" value="InterPro"/>
</dbReference>
<comment type="similarity">
    <text evidence="1">Belongs to the Whirly family.</text>
</comment>
<accession>A0AAD9LAM5</accession>
<dbReference type="GO" id="GO:0003697">
    <property type="term" value="F:single-stranded DNA binding"/>
    <property type="evidence" value="ECO:0007669"/>
    <property type="project" value="InterPro"/>
</dbReference>
<feature type="compositionally biased region" description="Gly residues" evidence="3">
    <location>
        <begin position="250"/>
        <end position="260"/>
    </location>
</feature>
<sequence length="283" mass="30818">MRSLARIEKSRQNFPRRRHIQTNSTFHTATGQDPPIVVVANAGHLQINMALLQTLRKTATHGLRIAPRSSALYSSERVFPNFSLYGSDSAFQVAPTAPQYTNGGSYLKTKRVSNWVLTELEQGAIMLSWAKATNSGYNYQNKTFFSLSPSEVGLVLELLDSRIPELSLTHSPNMNASEEDKNTKSLQITRTTGSDGNPLVLIKVNHEGESVATLNVGEARVFKELLTYSLPRLLGFHSVLEGPLNVEGGTGGGFSQGGGNSYPSSSNSGYRGSNKQPAGDWPF</sequence>
<keyword evidence="2" id="KW-0809">Transit peptide</keyword>
<evidence type="ECO:0000256" key="3">
    <source>
        <dbReference type="SAM" id="MobiDB-lite"/>
    </source>
</evidence>
<dbReference type="Proteomes" id="UP001259832">
    <property type="component" value="Unassembled WGS sequence"/>
</dbReference>
<dbReference type="Pfam" id="PF08536">
    <property type="entry name" value="Whirly"/>
    <property type="match status" value="1"/>
</dbReference>
<dbReference type="PANTHER" id="PTHR31745:SF1">
    <property type="entry name" value="SINGLE-STRANDED DNA-BINDING PROTEIN WHY2, MITOCHONDRIAL"/>
    <property type="match status" value="1"/>
</dbReference>
<feature type="compositionally biased region" description="Low complexity" evidence="3">
    <location>
        <begin position="261"/>
        <end position="274"/>
    </location>
</feature>
<dbReference type="InterPro" id="IPR009044">
    <property type="entry name" value="ssDNA-bd_transcriptional_reg"/>
</dbReference>
<protein>
    <submittedName>
        <fullName evidence="4">Single-stranded DNA-binding protein WHY2</fullName>
    </submittedName>
</protein>
<gene>
    <name evidence="4" type="ORF">P3T76_015048</name>
</gene>
<dbReference type="SUPFAM" id="SSF54447">
    <property type="entry name" value="ssDNA-binding transcriptional regulator domain"/>
    <property type="match status" value="1"/>
</dbReference>
<evidence type="ECO:0000313" key="5">
    <source>
        <dbReference type="Proteomes" id="UP001259832"/>
    </source>
</evidence>
<evidence type="ECO:0000313" key="4">
    <source>
        <dbReference type="EMBL" id="KAK1929480.1"/>
    </source>
</evidence>
<dbReference type="Gene3D" id="2.30.31.10">
    <property type="entry name" value="Transcriptional Coactivator Pc4, Chain A"/>
    <property type="match status" value="1"/>
</dbReference>
<name>A0AAD9LAM5_9STRA</name>
<comment type="caution">
    <text evidence="4">The sequence shown here is derived from an EMBL/GenBank/DDBJ whole genome shotgun (WGS) entry which is preliminary data.</text>
</comment>
<dbReference type="InterPro" id="IPR013742">
    <property type="entry name" value="Whirly"/>
</dbReference>
<keyword evidence="5" id="KW-1185">Reference proteome</keyword>
<dbReference type="PANTHER" id="PTHR31745">
    <property type="entry name" value="SINGLE-STRANDED DNA-BINDING PROTEIN WHY2, MITOCHONDRIAL"/>
    <property type="match status" value="1"/>
</dbReference>
<reference evidence="4" key="1">
    <citation type="submission" date="2023-08" db="EMBL/GenBank/DDBJ databases">
        <title>Reference Genome Resource for the Citrus Pathogen Phytophthora citrophthora.</title>
        <authorList>
            <person name="Moller H."/>
            <person name="Coetzee B."/>
            <person name="Rose L.J."/>
            <person name="Van Niekerk J.M."/>
        </authorList>
    </citation>
    <scope>NUCLEOTIDE SEQUENCE</scope>
    <source>
        <strain evidence="4">STE-U-9442</strain>
    </source>
</reference>